<dbReference type="Proteomes" id="UP000298138">
    <property type="component" value="Unassembled WGS sequence"/>
</dbReference>
<gene>
    <name evidence="8" type="ORF">EX30DRAFT_338755</name>
</gene>
<keyword evidence="9" id="KW-1185">Reference proteome</keyword>
<keyword evidence="3 6" id="KW-0819">tRNA processing</keyword>
<evidence type="ECO:0000313" key="9">
    <source>
        <dbReference type="Proteomes" id="UP000298138"/>
    </source>
</evidence>
<comment type="subcellular location">
    <subcellularLocation>
        <location evidence="1 6">Nucleus</location>
    </subcellularLocation>
</comment>
<keyword evidence="2 6" id="KW-0853">WD repeat</keyword>
<proteinExistence type="inferred from homology"/>
<dbReference type="HAMAP" id="MF_03056">
    <property type="entry name" value="TRM82"/>
    <property type="match status" value="1"/>
</dbReference>
<comment type="pathway">
    <text evidence="6">tRNA modification; N(7)-methylguanine-tRNA biosynthesis.</text>
</comment>
<feature type="region of interest" description="Disordered" evidence="7">
    <location>
        <begin position="489"/>
        <end position="519"/>
    </location>
</feature>
<feature type="compositionally biased region" description="Pro residues" evidence="7">
    <location>
        <begin position="73"/>
        <end position="82"/>
    </location>
</feature>
<feature type="region of interest" description="Disordered" evidence="7">
    <location>
        <begin position="46"/>
        <end position="112"/>
    </location>
</feature>
<protein>
    <submittedName>
        <fullName evidence="8">Uncharacterized protein</fullName>
    </submittedName>
</protein>
<evidence type="ECO:0000256" key="1">
    <source>
        <dbReference type="ARBA" id="ARBA00004123"/>
    </source>
</evidence>
<evidence type="ECO:0000256" key="5">
    <source>
        <dbReference type="ARBA" id="ARBA00023242"/>
    </source>
</evidence>
<evidence type="ECO:0000256" key="7">
    <source>
        <dbReference type="SAM" id="MobiDB-lite"/>
    </source>
</evidence>
<accession>A0A4S2N4N5</accession>
<name>A0A4S2N4N5_9PEZI</name>
<dbReference type="STRING" id="341454.A0A4S2N4N5"/>
<evidence type="ECO:0000256" key="4">
    <source>
        <dbReference type="ARBA" id="ARBA00022737"/>
    </source>
</evidence>
<keyword evidence="4 6" id="KW-0677">Repeat</keyword>
<evidence type="ECO:0000256" key="6">
    <source>
        <dbReference type="HAMAP-Rule" id="MF_03056"/>
    </source>
</evidence>
<dbReference type="InterPro" id="IPR036322">
    <property type="entry name" value="WD40_repeat_dom_sf"/>
</dbReference>
<sequence>MIHPIQRIHAHDSSDRIYTATSNTLHVFRASTGELLSTWTAPLVPNPNVPNSQPVAASTPAPEPTSTDQAQSPAPPGSPAPPAAGSKKRKLADQQGENKKLRSSKWTNTQGGCNNAIAKIQTTEDGRWLVVATMEDKAIRVFKVSVGEEEGGLLECLSTRALPKRVGDFAILNTDTILAGDKHGDVFALPLQERSSSIPKPAPTPHALIPADVREAAAAEKRKRTEIDYALPFTHRFVLGHVSMLLRILPIAIGKKTWIVTGDRDEHIRVTRWPQSFVIESFLLGHEGFVSSLLCPSWRTEKDWLVSAGGDDYIIVWKWREGKIGQKLPLKEAVDAAYPALTAPETEDAPETGDEGKQNDKIVVNGLWEVPGGIMVGIEHAPILLFFTTTPENPDTLTLTSTINLPGNILDVAVFGSEPRMLVSVDAAESKELVTAWKFDSGAKEWVSVEDDISKKVNGEVTKVEVPDDMHDIVKSNVLYTVATLRKTFREGEDTRNRDPRGKEAEEEQQQEGEDAMKE</sequence>
<dbReference type="SUPFAM" id="SSF50978">
    <property type="entry name" value="WD40 repeat-like"/>
    <property type="match status" value="1"/>
</dbReference>
<dbReference type="GO" id="GO:0005634">
    <property type="term" value="C:nucleus"/>
    <property type="evidence" value="ECO:0007669"/>
    <property type="project" value="UniProtKB-SubCell"/>
</dbReference>
<dbReference type="InParanoid" id="A0A4S2N4N5"/>
<feature type="compositionally biased region" description="Basic and acidic residues" evidence="7">
    <location>
        <begin position="489"/>
        <end position="504"/>
    </location>
</feature>
<dbReference type="UniPathway" id="UPA00989"/>
<dbReference type="OrthoDB" id="339900at2759"/>
<dbReference type="GO" id="GO:0043527">
    <property type="term" value="C:tRNA methyltransferase complex"/>
    <property type="evidence" value="ECO:0007669"/>
    <property type="project" value="TreeGrafter"/>
</dbReference>
<comment type="similarity">
    <text evidence="6">Belongs to the WD repeat TRM82 family.</text>
</comment>
<dbReference type="GO" id="GO:0106004">
    <property type="term" value="P:tRNA (guanine-N7)-methylation"/>
    <property type="evidence" value="ECO:0007669"/>
    <property type="project" value="UniProtKB-UniRule"/>
</dbReference>
<dbReference type="InterPro" id="IPR028884">
    <property type="entry name" value="Trm82"/>
</dbReference>
<keyword evidence="5 6" id="KW-0539">Nucleus</keyword>
<dbReference type="FunCoup" id="A0A4S2N4N5">
    <property type="interactions" value="258"/>
</dbReference>
<dbReference type="EMBL" id="ML220113">
    <property type="protein sequence ID" value="TGZ84208.1"/>
    <property type="molecule type" value="Genomic_DNA"/>
</dbReference>
<dbReference type="Gene3D" id="2.130.10.10">
    <property type="entry name" value="YVTN repeat-like/Quinoprotein amine dehydrogenase"/>
    <property type="match status" value="1"/>
</dbReference>
<feature type="compositionally biased region" description="Acidic residues" evidence="7">
    <location>
        <begin position="505"/>
        <end position="519"/>
    </location>
</feature>
<dbReference type="GO" id="GO:0005829">
    <property type="term" value="C:cytosol"/>
    <property type="evidence" value="ECO:0007669"/>
    <property type="project" value="TreeGrafter"/>
</dbReference>
<dbReference type="PANTHER" id="PTHR16288">
    <property type="entry name" value="WD40 REPEAT PROTEIN 4"/>
    <property type="match status" value="1"/>
</dbReference>
<evidence type="ECO:0000256" key="3">
    <source>
        <dbReference type="ARBA" id="ARBA00022694"/>
    </source>
</evidence>
<dbReference type="InterPro" id="IPR015943">
    <property type="entry name" value="WD40/YVTN_repeat-like_dom_sf"/>
</dbReference>
<dbReference type="PANTHER" id="PTHR16288:SF0">
    <property type="entry name" value="TRNA (GUANINE-N(7)-)-METHYLTRANSFERASE NON-CATALYTIC SUBUNIT WDR4"/>
    <property type="match status" value="1"/>
</dbReference>
<organism evidence="8 9">
    <name type="scientific">Ascodesmis nigricans</name>
    <dbReference type="NCBI Taxonomy" id="341454"/>
    <lineage>
        <taxon>Eukaryota</taxon>
        <taxon>Fungi</taxon>
        <taxon>Dikarya</taxon>
        <taxon>Ascomycota</taxon>
        <taxon>Pezizomycotina</taxon>
        <taxon>Pezizomycetes</taxon>
        <taxon>Pezizales</taxon>
        <taxon>Ascodesmidaceae</taxon>
        <taxon>Ascodesmis</taxon>
    </lineage>
</organism>
<evidence type="ECO:0000256" key="2">
    <source>
        <dbReference type="ARBA" id="ARBA00022574"/>
    </source>
</evidence>
<dbReference type="AlphaFoldDB" id="A0A4S2N4N5"/>
<comment type="function">
    <text evidence="6">Required for the formation of N(7)-methylguanine at position 46 (m7G46) in tRNA. In the complex, it is required to stabilize and induce conformational changes of the catalytic subunit.</text>
</comment>
<reference evidence="8 9" key="1">
    <citation type="submission" date="2019-04" db="EMBL/GenBank/DDBJ databases">
        <title>Comparative genomics and transcriptomics to analyze fruiting body development in filamentous ascomycetes.</title>
        <authorList>
            <consortium name="DOE Joint Genome Institute"/>
            <person name="Lutkenhaus R."/>
            <person name="Traeger S."/>
            <person name="Breuer J."/>
            <person name="Kuo A."/>
            <person name="Lipzen A."/>
            <person name="Pangilinan J."/>
            <person name="Dilworth D."/>
            <person name="Sandor L."/>
            <person name="Poggeler S."/>
            <person name="Barry K."/>
            <person name="Grigoriev I.V."/>
            <person name="Nowrousian M."/>
        </authorList>
    </citation>
    <scope>NUCLEOTIDE SEQUENCE [LARGE SCALE GENOMIC DNA]</scope>
    <source>
        <strain evidence="8 9">CBS 389.68</strain>
    </source>
</reference>
<evidence type="ECO:0000313" key="8">
    <source>
        <dbReference type="EMBL" id="TGZ84208.1"/>
    </source>
</evidence>